<organism evidence="1">
    <name type="scientific">mine drainage metagenome</name>
    <dbReference type="NCBI Taxonomy" id="410659"/>
    <lineage>
        <taxon>unclassified sequences</taxon>
        <taxon>metagenomes</taxon>
        <taxon>ecological metagenomes</taxon>
    </lineage>
</organism>
<evidence type="ECO:0000313" key="1">
    <source>
        <dbReference type="EMBL" id="OIQ68273.1"/>
    </source>
</evidence>
<name>A0A1J5P9K2_9ZZZZ</name>
<sequence>MEPLQESRVAVDGKRRGSNAGRMTPALAFARRLIFAAATLLVASVWGSASHAQSGPFAGMAGNWSGAGTVTLDDGSTERIRCRASYAVGAGGNGLNQTLTCASDSYKFNLASNITAQGSSISGTWSESSRNINGNLEGRASSGNFQVVASSPGFTANLSLTTRGNKQSVVIRAENQFKGASISLSRT</sequence>
<accession>A0A1J5P9K2</accession>
<dbReference type="AlphaFoldDB" id="A0A1J5P9K2"/>
<protein>
    <submittedName>
        <fullName evidence="1">Uncharacterized protein</fullName>
    </submittedName>
</protein>
<reference evidence="1" key="1">
    <citation type="submission" date="2016-10" db="EMBL/GenBank/DDBJ databases">
        <title>Sequence of Gallionella enrichment culture.</title>
        <authorList>
            <person name="Poehlein A."/>
            <person name="Muehling M."/>
            <person name="Daniel R."/>
        </authorList>
    </citation>
    <scope>NUCLEOTIDE SEQUENCE</scope>
</reference>
<dbReference type="EMBL" id="MLJW01005410">
    <property type="protein sequence ID" value="OIQ68273.1"/>
    <property type="molecule type" value="Genomic_DNA"/>
</dbReference>
<gene>
    <name evidence="1" type="ORF">GALL_501390</name>
</gene>
<comment type="caution">
    <text evidence="1">The sequence shown here is derived from an EMBL/GenBank/DDBJ whole genome shotgun (WGS) entry which is preliminary data.</text>
</comment>
<proteinExistence type="predicted"/>